<evidence type="ECO:0000256" key="6">
    <source>
        <dbReference type="SAM" id="SignalP"/>
    </source>
</evidence>
<proteinExistence type="inferred from homology"/>
<dbReference type="InterPro" id="IPR016166">
    <property type="entry name" value="FAD-bd_PCMH"/>
</dbReference>
<evidence type="ECO:0000313" key="8">
    <source>
        <dbReference type="EMBL" id="KAL1595301.1"/>
    </source>
</evidence>
<evidence type="ECO:0000256" key="4">
    <source>
        <dbReference type="ARBA" id="ARBA00022827"/>
    </source>
</evidence>
<dbReference type="InterPro" id="IPR050416">
    <property type="entry name" value="FAD-linked_Oxidoreductase"/>
</dbReference>
<name>A0ABR3QT24_9PLEO</name>
<dbReference type="PANTHER" id="PTHR42973:SF39">
    <property type="entry name" value="FAD-BINDING PCMH-TYPE DOMAIN-CONTAINING PROTEIN"/>
    <property type="match status" value="1"/>
</dbReference>
<evidence type="ECO:0000256" key="3">
    <source>
        <dbReference type="ARBA" id="ARBA00022630"/>
    </source>
</evidence>
<dbReference type="InterPro" id="IPR036318">
    <property type="entry name" value="FAD-bd_PCMH-like_sf"/>
</dbReference>
<dbReference type="Proteomes" id="UP001521785">
    <property type="component" value="Unassembled WGS sequence"/>
</dbReference>
<evidence type="ECO:0000259" key="7">
    <source>
        <dbReference type="PROSITE" id="PS51387"/>
    </source>
</evidence>
<keyword evidence="5" id="KW-0560">Oxidoreductase</keyword>
<organism evidence="8 9">
    <name type="scientific">Paraconiothyrium brasiliense</name>
    <dbReference type="NCBI Taxonomy" id="300254"/>
    <lineage>
        <taxon>Eukaryota</taxon>
        <taxon>Fungi</taxon>
        <taxon>Dikarya</taxon>
        <taxon>Ascomycota</taxon>
        <taxon>Pezizomycotina</taxon>
        <taxon>Dothideomycetes</taxon>
        <taxon>Pleosporomycetidae</taxon>
        <taxon>Pleosporales</taxon>
        <taxon>Massarineae</taxon>
        <taxon>Didymosphaeriaceae</taxon>
        <taxon>Paraconiothyrium</taxon>
    </lineage>
</organism>
<keyword evidence="4" id="KW-0274">FAD</keyword>
<evidence type="ECO:0000256" key="1">
    <source>
        <dbReference type="ARBA" id="ARBA00001974"/>
    </source>
</evidence>
<feature type="signal peptide" evidence="6">
    <location>
        <begin position="1"/>
        <end position="21"/>
    </location>
</feature>
<gene>
    <name evidence="8" type="ORF">SLS60_009991</name>
</gene>
<evidence type="ECO:0000256" key="5">
    <source>
        <dbReference type="ARBA" id="ARBA00023002"/>
    </source>
</evidence>
<comment type="similarity">
    <text evidence="2">Belongs to the oxygen-dependent FAD-linked oxidoreductase family.</text>
</comment>
<keyword evidence="9" id="KW-1185">Reference proteome</keyword>
<dbReference type="InterPro" id="IPR016169">
    <property type="entry name" value="FAD-bd_PCMH_sub2"/>
</dbReference>
<comment type="cofactor">
    <cofactor evidence="1">
        <name>FAD</name>
        <dbReference type="ChEBI" id="CHEBI:57692"/>
    </cofactor>
</comment>
<dbReference type="SUPFAM" id="SSF56176">
    <property type="entry name" value="FAD-binding/transporter-associated domain-like"/>
    <property type="match status" value="1"/>
</dbReference>
<dbReference type="PROSITE" id="PS51387">
    <property type="entry name" value="FAD_PCMH"/>
    <property type="match status" value="1"/>
</dbReference>
<dbReference type="Pfam" id="PF08031">
    <property type="entry name" value="BBE"/>
    <property type="match status" value="1"/>
</dbReference>
<comment type="caution">
    <text evidence="8">The sequence shown here is derived from an EMBL/GenBank/DDBJ whole genome shotgun (WGS) entry which is preliminary data.</text>
</comment>
<dbReference type="EMBL" id="JAKJXO020000016">
    <property type="protein sequence ID" value="KAL1595301.1"/>
    <property type="molecule type" value="Genomic_DNA"/>
</dbReference>
<sequence>MIASNLLQAAVLLSSILGIQAATTPAGCRRLKTDAGWPTHAQWEAALPGVVATNGSDQHGPLPDYRLQARSIEDVQKAVRFAKDHNVRLSVLTTGHDQLQRSDAGSGLLIDLSLFQGACVRSSYTPTAEGLPFVGLDTEAESIEIVEGQQAAVSFGPALAGLPLNYAVSKSGLFTVSGGAATVAVGGGWGQNGGYGPMTSQYGLGVDQWLEALIVTPDGELKVANTEINSDLFWAIRGGGGSTFGVIVQATWKAHVTVPITGFNWYINSTLNASELDKGIYPTSEALRYLLGQAKALQEKGISATFYTFPTNIRCFAIHPGPQAGIANANQIWGPILSNVSSLPGITPFQTRAFEFSSYKEFFEGTYGTLVPQPTTADHRHDRGVIPYDSRLLSAEQLGHPNITQALAETGGSIGVQIMSPGNRFGNGSAVSANPGWRKAAALVIANKTPTTSAAGLRQLAPDMGTYINEASVTEPNWSSSFWGSNYPRLSELKRKYDPDMLFWISPGINADYMHVVDGRACMVDSIPSAPSEYAPLTDRRFAANLTTDGEFLFGHQELTGSTFPAPGTELGLPTVP</sequence>
<reference evidence="8 9" key="1">
    <citation type="submission" date="2024-02" db="EMBL/GenBank/DDBJ databases">
        <title>De novo assembly and annotation of 12 fungi associated with fruit tree decline syndrome in Ontario, Canada.</title>
        <authorList>
            <person name="Sulman M."/>
            <person name="Ellouze W."/>
            <person name="Ilyukhin E."/>
        </authorList>
    </citation>
    <scope>NUCLEOTIDE SEQUENCE [LARGE SCALE GENOMIC DNA]</scope>
    <source>
        <strain evidence="8 9">M42-189</strain>
    </source>
</reference>
<dbReference type="InterPro" id="IPR012951">
    <property type="entry name" value="BBE"/>
</dbReference>
<feature type="domain" description="FAD-binding PCMH-type" evidence="7">
    <location>
        <begin position="59"/>
        <end position="257"/>
    </location>
</feature>
<keyword evidence="3" id="KW-0285">Flavoprotein</keyword>
<feature type="chain" id="PRO_5045595279" description="FAD-binding PCMH-type domain-containing protein" evidence="6">
    <location>
        <begin position="22"/>
        <end position="577"/>
    </location>
</feature>
<dbReference type="InterPro" id="IPR006094">
    <property type="entry name" value="Oxid_FAD_bind_N"/>
</dbReference>
<dbReference type="Pfam" id="PF01565">
    <property type="entry name" value="FAD_binding_4"/>
    <property type="match status" value="1"/>
</dbReference>
<dbReference type="PANTHER" id="PTHR42973">
    <property type="entry name" value="BINDING OXIDOREDUCTASE, PUTATIVE (AFU_ORTHOLOGUE AFUA_1G17690)-RELATED"/>
    <property type="match status" value="1"/>
</dbReference>
<dbReference type="Gene3D" id="3.30.465.10">
    <property type="match status" value="2"/>
</dbReference>
<keyword evidence="6" id="KW-0732">Signal</keyword>
<evidence type="ECO:0000256" key="2">
    <source>
        <dbReference type="ARBA" id="ARBA00005466"/>
    </source>
</evidence>
<protein>
    <recommendedName>
        <fullName evidence="7">FAD-binding PCMH-type domain-containing protein</fullName>
    </recommendedName>
</protein>
<accession>A0ABR3QT24</accession>
<evidence type="ECO:0000313" key="9">
    <source>
        <dbReference type="Proteomes" id="UP001521785"/>
    </source>
</evidence>